<organism evidence="7 8">
    <name type="scientific">Oikopleura dioica</name>
    <name type="common">Tunicate</name>
    <dbReference type="NCBI Taxonomy" id="34765"/>
    <lineage>
        <taxon>Eukaryota</taxon>
        <taxon>Metazoa</taxon>
        <taxon>Chordata</taxon>
        <taxon>Tunicata</taxon>
        <taxon>Appendicularia</taxon>
        <taxon>Copelata</taxon>
        <taxon>Oikopleuridae</taxon>
        <taxon>Oikopleura</taxon>
    </lineage>
</organism>
<evidence type="ECO:0000256" key="5">
    <source>
        <dbReference type="ARBA" id="ARBA00023242"/>
    </source>
</evidence>
<comment type="subcellular location">
    <subcellularLocation>
        <location evidence="2">Chromosome</location>
    </subcellularLocation>
    <subcellularLocation>
        <location evidence="1">Nucleus</location>
    </subcellularLocation>
</comment>
<dbReference type="PANTHER" id="PTHR13386:SF1">
    <property type="entry name" value="HISTONE PARYLATION FACTOR 1"/>
    <property type="match status" value="1"/>
</dbReference>
<sequence>MRDDVIANFSECCSKNSSFRAVFVRLVLKMDSADDEEYITKKHNPDMSEEKWDNRWEKAKQQKLGARAAECKKLLESVPEYERERIRKLAEDDAKKRRHWKEGTRRDSRRKKNDDDSDSESDQKSRRSKRKRSEEREGSSKAKPILDLRTNRERMLDLQKKEEEEDEPINPKLVRSTEPGEITMLPRNHSNETDIDQSIPSEGPVSMLQGKAIIEKKRKAPGCNDDCGLTYSEYKNMMMRPKDPTRKRRYHHVRHAELENAYGLRFPACFFALYEFAVECDPMDPLHCMTKLGMVMTGPFEEWHKMMQAKGYSPPAANMIHRHMKNRFYFAPPEFQVCLMNVKDKSSLGYWRDEPMELPPFVAMNNQDEGRLYAVGPNLLAAVKLWLYRRIGSSNLHTRKCFATVTDIAIKWNIIIERVTYELRERETRCNARTLNTIGICVPVVEDAKGNEIGYRPLEVEDAELRSICDQIEKAPNDAVRLKKFAPLQEIMQRVNLANDECDFGMGLEFGISLFSHGSKYFHKMILKVLPMAYELLDRKIYAEIIKAHIADRRKTICDRHDILSPAQLQGPQVGTFRVMEDLSMPVPVPAPVEEAPAQEEVPDPDDYISKIRSKGVYAKQDKVAGKEKKAGGSSDWG</sequence>
<keyword evidence="4" id="KW-0158">Chromosome</keyword>
<evidence type="ECO:0000256" key="4">
    <source>
        <dbReference type="ARBA" id="ARBA00022454"/>
    </source>
</evidence>
<evidence type="ECO:0000256" key="2">
    <source>
        <dbReference type="ARBA" id="ARBA00004286"/>
    </source>
</evidence>
<proteinExistence type="inferred from homology"/>
<protein>
    <submittedName>
        <fullName evidence="7">Oidioi.mRNA.OKI2018_I69.chr1.g2364.t1.cds</fullName>
    </submittedName>
</protein>
<feature type="compositionally biased region" description="Basic and acidic residues" evidence="6">
    <location>
        <begin position="93"/>
        <end position="106"/>
    </location>
</feature>
<evidence type="ECO:0000256" key="1">
    <source>
        <dbReference type="ARBA" id="ARBA00004123"/>
    </source>
</evidence>
<evidence type="ECO:0000313" key="7">
    <source>
        <dbReference type="EMBL" id="CAG5105690.1"/>
    </source>
</evidence>
<dbReference type="Proteomes" id="UP001158576">
    <property type="component" value="Chromosome 1"/>
</dbReference>
<reference evidence="7 8" key="1">
    <citation type="submission" date="2021-04" db="EMBL/GenBank/DDBJ databases">
        <authorList>
            <person name="Bliznina A."/>
        </authorList>
    </citation>
    <scope>NUCLEOTIDE SEQUENCE [LARGE SCALE GENOMIC DNA]</scope>
</reference>
<gene>
    <name evidence="7" type="ORF">OKIOD_LOCUS11129</name>
</gene>
<evidence type="ECO:0000256" key="6">
    <source>
        <dbReference type="SAM" id="MobiDB-lite"/>
    </source>
</evidence>
<accession>A0ABN7SRG4</accession>
<name>A0ABN7SRG4_OIKDI</name>
<dbReference type="InterPro" id="IPR019361">
    <property type="entry name" value="HPF1"/>
</dbReference>
<feature type="compositionally biased region" description="Basic and acidic residues" evidence="6">
    <location>
        <begin position="132"/>
        <end position="152"/>
    </location>
</feature>
<evidence type="ECO:0000313" key="8">
    <source>
        <dbReference type="Proteomes" id="UP001158576"/>
    </source>
</evidence>
<dbReference type="Pfam" id="PF10228">
    <property type="entry name" value="HPF1"/>
    <property type="match status" value="1"/>
</dbReference>
<feature type="region of interest" description="Disordered" evidence="6">
    <location>
        <begin position="182"/>
        <end position="203"/>
    </location>
</feature>
<keyword evidence="8" id="KW-1185">Reference proteome</keyword>
<keyword evidence="5" id="KW-0539">Nucleus</keyword>
<feature type="region of interest" description="Disordered" evidence="6">
    <location>
        <begin position="93"/>
        <end position="152"/>
    </location>
</feature>
<dbReference type="PANTHER" id="PTHR13386">
    <property type="entry name" value="HISTONE PARYLATION FACTOR 1"/>
    <property type="match status" value="1"/>
</dbReference>
<dbReference type="EMBL" id="OU015566">
    <property type="protein sequence ID" value="CAG5105690.1"/>
    <property type="molecule type" value="Genomic_DNA"/>
</dbReference>
<evidence type="ECO:0000256" key="3">
    <source>
        <dbReference type="ARBA" id="ARBA00010803"/>
    </source>
</evidence>
<comment type="similarity">
    <text evidence="3">Belongs to the HPF1 family.</text>
</comment>